<dbReference type="InterPro" id="IPR029033">
    <property type="entry name" value="His_PPase_superfam"/>
</dbReference>
<evidence type="ECO:0000313" key="2">
    <source>
        <dbReference type="EMBL" id="EFH84594.1"/>
    </source>
</evidence>
<proteinExistence type="predicted"/>
<accession>D6TUM8</accession>
<reference evidence="1 3" key="1">
    <citation type="journal article" date="2011" name="Stand. Genomic Sci.">
        <title>Non-contiguous finished genome sequence and contextual data of the filamentous soil bacterium Ktedonobacter racemifer type strain (SOSP1-21).</title>
        <authorList>
            <person name="Chang Y.J."/>
            <person name="Land M."/>
            <person name="Hauser L."/>
            <person name="Chertkov O."/>
            <person name="Del Rio T.G."/>
            <person name="Nolan M."/>
            <person name="Copeland A."/>
            <person name="Tice H."/>
            <person name="Cheng J.F."/>
            <person name="Lucas S."/>
            <person name="Han C."/>
            <person name="Goodwin L."/>
            <person name="Pitluck S."/>
            <person name="Ivanova N."/>
            <person name="Ovchinikova G."/>
            <person name="Pati A."/>
            <person name="Chen A."/>
            <person name="Palaniappan K."/>
            <person name="Mavromatis K."/>
            <person name="Liolios K."/>
            <person name="Brettin T."/>
            <person name="Fiebig A."/>
            <person name="Rohde M."/>
            <person name="Abt B."/>
            <person name="Goker M."/>
            <person name="Detter J.C."/>
            <person name="Woyke T."/>
            <person name="Bristow J."/>
            <person name="Eisen J.A."/>
            <person name="Markowitz V."/>
            <person name="Hugenholtz P."/>
            <person name="Kyrpides N.C."/>
            <person name="Klenk H.P."/>
            <person name="Lapidus A."/>
        </authorList>
    </citation>
    <scope>NUCLEOTIDE SEQUENCE [LARGE SCALE GENOMIC DNA]</scope>
    <source>
        <strain evidence="3">DSM 44963</strain>
        <strain evidence="1">SOSP1-21</strain>
    </source>
</reference>
<dbReference type="CDD" id="cd07067">
    <property type="entry name" value="HP_PGM_like"/>
    <property type="match status" value="1"/>
</dbReference>
<dbReference type="PANTHER" id="PTHR48100">
    <property type="entry name" value="BROAD-SPECIFICITY PHOSPHATASE YOR283W-RELATED"/>
    <property type="match status" value="1"/>
</dbReference>
<protein>
    <submittedName>
        <fullName evidence="1">Phosphoglycerate mutase</fullName>
    </submittedName>
</protein>
<dbReference type="OrthoDB" id="9782128at2"/>
<comment type="caution">
    <text evidence="1">The sequence shown here is derived from an EMBL/GenBank/DDBJ whole genome shotgun (WGS) entry which is preliminary data.</text>
</comment>
<keyword evidence="3" id="KW-1185">Reference proteome</keyword>
<dbReference type="InParanoid" id="D6TUM8"/>
<evidence type="ECO:0000313" key="3">
    <source>
        <dbReference type="Proteomes" id="UP000004508"/>
    </source>
</evidence>
<sequence length="207" mass="23361">MDLILIRHGECGTNSTDDSLTPVGEWQALQIGRRLADVPITALLSSPLLRALGTASIIAHQIGNCPVEVWTELREGLDSSYRGYGSQELLRRFPLAVLPSTIEPDGWNHGGDTQESMFERCRQILNTLLERFRSDDTIVAVTHGGMLTYLFHVLLQISPRTPSWFEIDYGAINRVRFVPKEQQKAYLPLYPRMEIEVLSINDISHLC</sequence>
<evidence type="ECO:0000313" key="1">
    <source>
        <dbReference type="EMBL" id="EFH84096.1"/>
    </source>
</evidence>
<dbReference type="Gene3D" id="3.40.50.1240">
    <property type="entry name" value="Phosphoglycerate mutase-like"/>
    <property type="match status" value="1"/>
</dbReference>
<dbReference type="AlphaFoldDB" id="D6TUM8"/>
<dbReference type="GO" id="GO:0016791">
    <property type="term" value="F:phosphatase activity"/>
    <property type="evidence" value="ECO:0007669"/>
    <property type="project" value="TreeGrafter"/>
</dbReference>
<dbReference type="RefSeq" id="WP_007915324.1">
    <property type="nucleotide sequence ID" value="NZ_ADVG01000003.1"/>
</dbReference>
<dbReference type="GO" id="GO:0005737">
    <property type="term" value="C:cytoplasm"/>
    <property type="evidence" value="ECO:0007669"/>
    <property type="project" value="TreeGrafter"/>
</dbReference>
<dbReference type="EMBL" id="ADVG01000003">
    <property type="protein sequence ID" value="EFH84096.1"/>
    <property type="molecule type" value="Genomic_DNA"/>
</dbReference>
<dbReference type="InterPro" id="IPR050275">
    <property type="entry name" value="PGM_Phosphatase"/>
</dbReference>
<gene>
    <name evidence="1" type="ORF">Krac_5114</name>
    <name evidence="2" type="ORF">Krac_5672</name>
</gene>
<dbReference type="STRING" id="485913.Krac_5114"/>
<dbReference type="Pfam" id="PF00300">
    <property type="entry name" value="His_Phos_1"/>
    <property type="match status" value="1"/>
</dbReference>
<organism evidence="1 3">
    <name type="scientific">Ktedonobacter racemifer DSM 44963</name>
    <dbReference type="NCBI Taxonomy" id="485913"/>
    <lineage>
        <taxon>Bacteria</taxon>
        <taxon>Bacillati</taxon>
        <taxon>Chloroflexota</taxon>
        <taxon>Ktedonobacteria</taxon>
        <taxon>Ktedonobacterales</taxon>
        <taxon>Ktedonobacteraceae</taxon>
        <taxon>Ktedonobacter</taxon>
    </lineage>
</organism>
<dbReference type="SUPFAM" id="SSF53254">
    <property type="entry name" value="Phosphoglycerate mutase-like"/>
    <property type="match status" value="1"/>
</dbReference>
<dbReference type="SMART" id="SM00855">
    <property type="entry name" value="PGAM"/>
    <property type="match status" value="1"/>
</dbReference>
<dbReference type="InterPro" id="IPR013078">
    <property type="entry name" value="His_Pase_superF_clade-1"/>
</dbReference>
<dbReference type="PANTHER" id="PTHR48100:SF1">
    <property type="entry name" value="HISTIDINE PHOSPHATASE FAMILY PROTEIN-RELATED"/>
    <property type="match status" value="1"/>
</dbReference>
<dbReference type="EMBL" id="ADVG01000003">
    <property type="protein sequence ID" value="EFH84594.1"/>
    <property type="molecule type" value="Genomic_DNA"/>
</dbReference>
<dbReference type="Proteomes" id="UP000004508">
    <property type="component" value="Unassembled WGS sequence"/>
</dbReference>
<dbReference type="eggNOG" id="COG0406">
    <property type="taxonomic scope" value="Bacteria"/>
</dbReference>
<name>D6TUM8_KTERA</name>